<keyword evidence="3" id="KW-0408">Iron</keyword>
<gene>
    <name evidence="6" type="ORF">AWJ07_13790</name>
</gene>
<reference evidence="6 7" key="1">
    <citation type="submission" date="2016-01" db="EMBL/GenBank/DDBJ databases">
        <title>Draft genome of the antarctic isolate Shewanella frigidimarina Ag06-30.</title>
        <authorList>
            <person name="Parmeciano Di Noto G."/>
            <person name="Vazquez S."/>
            <person name="Mac Cormack W."/>
            <person name="Iriarte A."/>
            <person name="Quiroga C."/>
        </authorList>
    </citation>
    <scope>NUCLEOTIDE SEQUENCE [LARGE SCALE GENOMIC DNA]</scope>
    <source>
        <strain evidence="6 7">Ag06-30</strain>
    </source>
</reference>
<dbReference type="Proteomes" id="UP000055702">
    <property type="component" value="Unassembled WGS sequence"/>
</dbReference>
<evidence type="ECO:0000259" key="5">
    <source>
        <dbReference type="PROSITE" id="PS51379"/>
    </source>
</evidence>
<evidence type="ECO:0000256" key="1">
    <source>
        <dbReference type="ARBA" id="ARBA00022485"/>
    </source>
</evidence>
<dbReference type="PROSITE" id="PS00198">
    <property type="entry name" value="4FE4S_FER_1"/>
    <property type="match status" value="2"/>
</dbReference>
<evidence type="ECO:0000313" key="6">
    <source>
        <dbReference type="EMBL" id="KVX02581.1"/>
    </source>
</evidence>
<dbReference type="EMBL" id="LRDC01000012">
    <property type="protein sequence ID" value="KVX02581.1"/>
    <property type="molecule type" value="Genomic_DNA"/>
</dbReference>
<dbReference type="AlphaFoldDB" id="A0A106C1L7"/>
<dbReference type="PANTHER" id="PTHR43687">
    <property type="entry name" value="ADENYLYLSULFATE REDUCTASE, BETA SUBUNIT"/>
    <property type="match status" value="1"/>
</dbReference>
<dbReference type="GO" id="GO:0051539">
    <property type="term" value="F:4 iron, 4 sulfur cluster binding"/>
    <property type="evidence" value="ECO:0007669"/>
    <property type="project" value="UniProtKB-KW"/>
</dbReference>
<proteinExistence type="predicted"/>
<dbReference type="Pfam" id="PF12838">
    <property type="entry name" value="Fer4_7"/>
    <property type="match status" value="1"/>
</dbReference>
<evidence type="ECO:0000256" key="2">
    <source>
        <dbReference type="ARBA" id="ARBA00022723"/>
    </source>
</evidence>
<dbReference type="GO" id="GO:0046872">
    <property type="term" value="F:metal ion binding"/>
    <property type="evidence" value="ECO:0007669"/>
    <property type="project" value="UniProtKB-KW"/>
</dbReference>
<dbReference type="PROSITE" id="PS51379">
    <property type="entry name" value="4FE4S_FER_2"/>
    <property type="match status" value="3"/>
</dbReference>
<dbReference type="InterPro" id="IPR050572">
    <property type="entry name" value="Fe-S_Ferredoxin"/>
</dbReference>
<dbReference type="InterPro" id="IPR017896">
    <property type="entry name" value="4Fe4S_Fe-S-bd"/>
</dbReference>
<feature type="domain" description="4Fe-4S ferredoxin-type" evidence="5">
    <location>
        <begin position="213"/>
        <end position="242"/>
    </location>
</feature>
<evidence type="ECO:0000256" key="3">
    <source>
        <dbReference type="ARBA" id="ARBA00023004"/>
    </source>
</evidence>
<dbReference type="Gene3D" id="3.30.70.20">
    <property type="match status" value="2"/>
</dbReference>
<name>A0A106C1L7_SHEFR</name>
<dbReference type="SUPFAM" id="SSF54862">
    <property type="entry name" value="4Fe-4S ferredoxins"/>
    <property type="match status" value="1"/>
</dbReference>
<dbReference type="PANTHER" id="PTHR43687:SF4">
    <property type="entry name" value="BLR5484 PROTEIN"/>
    <property type="match status" value="1"/>
</dbReference>
<dbReference type="RefSeq" id="WP_059745290.1">
    <property type="nucleotide sequence ID" value="NZ_LRDC01000012.1"/>
</dbReference>
<dbReference type="Pfam" id="PF13187">
    <property type="entry name" value="Fer4_9"/>
    <property type="match status" value="1"/>
</dbReference>
<accession>A0A106C1L7</accession>
<evidence type="ECO:0000313" key="7">
    <source>
        <dbReference type="Proteomes" id="UP000055702"/>
    </source>
</evidence>
<comment type="caution">
    <text evidence="6">The sequence shown here is derived from an EMBL/GenBank/DDBJ whole genome shotgun (WGS) entry which is preliminary data.</text>
</comment>
<feature type="domain" description="4Fe-4S ferredoxin-type" evidence="5">
    <location>
        <begin position="451"/>
        <end position="480"/>
    </location>
</feature>
<dbReference type="InterPro" id="IPR017900">
    <property type="entry name" value="4Fe4S_Fe_S_CS"/>
</dbReference>
<keyword evidence="4" id="KW-0411">Iron-sulfur</keyword>
<sequence>MSIRKNQPHLKQARQQVMANTQILQNLIPPTVSYTTQGHVLIIGPEDLARLAADKLSTMASRVILANEAITNQDETHLEAVMNAATDVESYYNKLTSVKGFLGQFQVKVEGESGISELSVVAIRQAHFDIVLDLSHSPCINLEMLPPGYFYVGQDSDLLADAIASIPELIGEFDKPRYVRVNSDICAHDKHGLNGCNRCLNFCPADAISSIAHKIEIDPYLCHGAGSCTNACPTGALSYDLPTPASLHTYLEKLISRYRQEAQTAPVILFHDNEAGAEWINEQLSGDVLPVAMEEITVASIDHWLAALANGAREILILHTPATAPTLLQMLKGESTLANRILDQMGQPQRIRLITPSELTQLDDALAVSLAWPVIMPITLSAIEPNTNVKRSIMFQAIDHLNSQAAGVDDVLTMANIPYGMVSINSEKCTLCLSCVATCPTQALKDGGDAPALKFVEQDCVQCGLCEAACPENVISLLPQINFNQSARQKVQVLKHEPPFECIRCGSEFATQSMVKKIIEMVGEHSAFSANIERLKMCGDCRVKDMFEDILDDPEKQLQ</sequence>
<keyword evidence="1" id="KW-0004">4Fe-4S</keyword>
<protein>
    <submittedName>
        <fullName evidence="6">4Fe-4S ferredoxin</fullName>
    </submittedName>
</protein>
<organism evidence="6">
    <name type="scientific">Shewanella frigidimarina</name>
    <dbReference type="NCBI Taxonomy" id="56812"/>
    <lineage>
        <taxon>Bacteria</taxon>
        <taxon>Pseudomonadati</taxon>
        <taxon>Pseudomonadota</taxon>
        <taxon>Gammaproteobacteria</taxon>
        <taxon>Alteromonadales</taxon>
        <taxon>Shewanellaceae</taxon>
        <taxon>Shewanella</taxon>
    </lineage>
</organism>
<evidence type="ECO:0000256" key="4">
    <source>
        <dbReference type="ARBA" id="ARBA00023014"/>
    </source>
</evidence>
<feature type="domain" description="4Fe-4S ferredoxin-type" evidence="5">
    <location>
        <begin position="420"/>
        <end position="449"/>
    </location>
</feature>
<keyword evidence="2" id="KW-0479">Metal-binding</keyword>